<accession>C5RCE2</accession>
<dbReference type="Pfam" id="PF08759">
    <property type="entry name" value="GT-D"/>
    <property type="match status" value="1"/>
</dbReference>
<name>C5RCE2_WEIPA</name>
<evidence type="ECO:0000259" key="1">
    <source>
        <dbReference type="Pfam" id="PF08759"/>
    </source>
</evidence>
<dbReference type="RefSeq" id="WP_002827460.1">
    <property type="nucleotide sequence ID" value="NZ_GG697128.1"/>
</dbReference>
<keyword evidence="3" id="KW-1185">Reference proteome</keyword>
<protein>
    <recommendedName>
        <fullName evidence="1">Glycosyltransferase GT-D fold domain-containing protein</fullName>
    </recommendedName>
</protein>
<dbReference type="OrthoDB" id="796510at2"/>
<dbReference type="EMBL" id="ACKU01000032">
    <property type="protein sequence ID" value="EER74098.1"/>
    <property type="molecule type" value="Genomic_DNA"/>
</dbReference>
<dbReference type="AlphaFoldDB" id="C5RCE2"/>
<dbReference type="STRING" id="585506.HMPREF0877_1638"/>
<proteinExistence type="predicted"/>
<gene>
    <name evidence="2" type="ORF">HMPREF0877_1638</name>
</gene>
<dbReference type="InterPro" id="IPR014869">
    <property type="entry name" value="GT-D"/>
</dbReference>
<evidence type="ECO:0000313" key="2">
    <source>
        <dbReference type="EMBL" id="EER74098.1"/>
    </source>
</evidence>
<dbReference type="Proteomes" id="UP000004528">
    <property type="component" value="Unassembled WGS sequence"/>
</dbReference>
<feature type="domain" description="Glycosyltransferase GT-D fold" evidence="1">
    <location>
        <begin position="44"/>
        <end position="237"/>
    </location>
</feature>
<dbReference type="eggNOG" id="COG1442">
    <property type="taxonomic scope" value="Bacteria"/>
</dbReference>
<organism evidence="2 3">
    <name type="scientific">Weissella paramesenteroides ATCC 33313</name>
    <dbReference type="NCBI Taxonomy" id="585506"/>
    <lineage>
        <taxon>Bacteria</taxon>
        <taxon>Bacillati</taxon>
        <taxon>Bacillota</taxon>
        <taxon>Bacilli</taxon>
        <taxon>Lactobacillales</taxon>
        <taxon>Lactobacillaceae</taxon>
        <taxon>Weissella</taxon>
    </lineage>
</organism>
<evidence type="ECO:0000313" key="3">
    <source>
        <dbReference type="Proteomes" id="UP000004528"/>
    </source>
</evidence>
<dbReference type="HOGENOM" id="CLU_965174_0_0_9"/>
<sequence>MDTSLTQLKLAALPMYSELQRLIWDKMYDMPESLKVIKDNKLSVSRFGDGENTLIATPYFNTPFQKNSANLSKELKDILINPNHNLIVGQPSPILNESHIRLWSNSFIQLKPLLEKNAHSRFVSTHLSRPLFFKKYDRTAVEMYRELWRGLDITVVTGKGSRFDLIPDMFNTIKSVKYVYTKAVDAYDDIDDLRERLKKDSSDLIILSLGPTATVLASDLSKMGKWAIDLGHVASAYYNVFEGGKMPEQAPIIEGSSKTAIY</sequence>
<reference evidence="2 3" key="1">
    <citation type="submission" date="2009-04" db="EMBL/GenBank/DDBJ databases">
        <authorList>
            <person name="Qin X."/>
            <person name="Bachman B."/>
            <person name="Battles P."/>
            <person name="Bell A."/>
            <person name="Bess C."/>
            <person name="Bickham C."/>
            <person name="Chaboub L."/>
            <person name="Chen D."/>
            <person name="Coyle M."/>
            <person name="Deiros D.R."/>
            <person name="Dinh H."/>
            <person name="Forbes L."/>
            <person name="Fowler G."/>
            <person name="Francisco L."/>
            <person name="Fu Q."/>
            <person name="Gubbala S."/>
            <person name="Hale W."/>
            <person name="Han Y."/>
            <person name="Hemphill L."/>
            <person name="Highlander S.K."/>
            <person name="Hirani K."/>
            <person name="Hogues M."/>
            <person name="Jackson L."/>
            <person name="Jakkamsetti A."/>
            <person name="Javaid M."/>
            <person name="Jiang H."/>
            <person name="Korchina V."/>
            <person name="Kovar C."/>
            <person name="Lara F."/>
            <person name="Lee S."/>
            <person name="Mata R."/>
            <person name="Mathew T."/>
            <person name="Moen C."/>
            <person name="Morales K."/>
            <person name="Munidasa M."/>
            <person name="Nazareth L."/>
            <person name="Ngo R."/>
            <person name="Nguyen L."/>
            <person name="Okwuonu G."/>
            <person name="Ongeri F."/>
            <person name="Patil S."/>
            <person name="Petrosino J."/>
            <person name="Pham C."/>
            <person name="Pham P."/>
            <person name="Pu L.-L."/>
            <person name="Puazo M."/>
            <person name="Raj R."/>
            <person name="Reid J."/>
            <person name="Rouhana J."/>
            <person name="Saada N."/>
            <person name="Shang Y."/>
            <person name="Simmons D."/>
            <person name="Thornton R."/>
            <person name="Warren J."/>
            <person name="Weissenberger G."/>
            <person name="Zhang J."/>
            <person name="Zhang L."/>
            <person name="Zhou C."/>
            <person name="Zhu D."/>
            <person name="Muzny D."/>
            <person name="Worley K."/>
            <person name="Gibbs R."/>
        </authorList>
    </citation>
    <scope>NUCLEOTIDE SEQUENCE [LARGE SCALE GENOMIC DNA]</scope>
    <source>
        <strain evidence="2 3">ATCC 33313</strain>
    </source>
</reference>
<comment type="caution">
    <text evidence="2">The sequence shown here is derived from an EMBL/GenBank/DDBJ whole genome shotgun (WGS) entry which is preliminary data.</text>
</comment>